<reference evidence="10 11" key="1">
    <citation type="journal article" date="2020" name="Nature">
        <title>Six reference-quality genomes reveal evolution of bat adaptations.</title>
        <authorList>
            <person name="Jebb D."/>
            <person name="Huang Z."/>
            <person name="Pippel M."/>
            <person name="Hughes G.M."/>
            <person name="Lavrichenko K."/>
            <person name="Devanna P."/>
            <person name="Winkler S."/>
            <person name="Jermiin L.S."/>
            <person name="Skirmuntt E.C."/>
            <person name="Katzourakis A."/>
            <person name="Burkitt-Gray L."/>
            <person name="Ray D.A."/>
            <person name="Sullivan K.A.M."/>
            <person name="Roscito J.G."/>
            <person name="Kirilenko B.M."/>
            <person name="Davalos L.M."/>
            <person name="Corthals A.P."/>
            <person name="Power M.L."/>
            <person name="Jones G."/>
            <person name="Ransome R.D."/>
            <person name="Dechmann D.K.N."/>
            <person name="Locatelli A.G."/>
            <person name="Puechmaille S.J."/>
            <person name="Fedrigo O."/>
            <person name="Jarvis E.D."/>
            <person name="Hiller M."/>
            <person name="Vernes S.C."/>
            <person name="Myers E.W."/>
            <person name="Teeling E.C."/>
        </authorList>
    </citation>
    <scope>NUCLEOTIDE SEQUENCE [LARGE SCALE GENOMIC DNA]</scope>
    <source>
        <strain evidence="10">MRouAeg1</strain>
        <tissue evidence="10">Muscle</tissue>
    </source>
</reference>
<evidence type="ECO:0000259" key="9">
    <source>
        <dbReference type="Pfam" id="PF14881"/>
    </source>
</evidence>
<dbReference type="Gene3D" id="3.40.50.1440">
    <property type="entry name" value="Tubulin/FtsZ, GTPase domain"/>
    <property type="match status" value="1"/>
</dbReference>
<evidence type="ECO:0000313" key="10">
    <source>
        <dbReference type="EMBL" id="KAF6397371.1"/>
    </source>
</evidence>
<evidence type="ECO:0000256" key="5">
    <source>
        <dbReference type="ARBA" id="ARBA00022490"/>
    </source>
</evidence>
<dbReference type="PANTHER" id="PTHR13391">
    <property type="entry name" value="MITOCHONDRIAL DISTRIBUTION REGULATOR MISATO"/>
    <property type="match status" value="1"/>
</dbReference>
<feature type="domain" description="DML1/Misato tubulin" evidence="9">
    <location>
        <begin position="122"/>
        <end position="311"/>
    </location>
</feature>
<feature type="domain" description="Misato Segment II tubulin-like" evidence="8">
    <location>
        <begin position="6"/>
        <end position="108"/>
    </location>
</feature>
<evidence type="ECO:0000256" key="4">
    <source>
        <dbReference type="ARBA" id="ARBA00017321"/>
    </source>
</evidence>
<evidence type="ECO:0000259" key="8">
    <source>
        <dbReference type="Pfam" id="PF10644"/>
    </source>
</evidence>
<dbReference type="CDD" id="cd06060">
    <property type="entry name" value="misato"/>
    <property type="match status" value="1"/>
</dbReference>
<comment type="function">
    <text evidence="7">Involved in the regulation of mitochondrial distribution and morphology. Required for mitochondrial fusion and mitochondrial network formation.</text>
</comment>
<dbReference type="Proteomes" id="UP000593571">
    <property type="component" value="Unassembled WGS sequence"/>
</dbReference>
<dbReference type="PANTHER" id="PTHR13391:SF0">
    <property type="entry name" value="PROTEIN MISATO HOMOLOG 1"/>
    <property type="match status" value="1"/>
</dbReference>
<dbReference type="Pfam" id="PF14881">
    <property type="entry name" value="Tubulin_3"/>
    <property type="match status" value="1"/>
</dbReference>
<evidence type="ECO:0000256" key="7">
    <source>
        <dbReference type="ARBA" id="ARBA00045225"/>
    </source>
</evidence>
<sequence length="524" mass="57099">MAGGAREVLTLQLGHFAGFVGAHWWNQQDAALREAADAKETPGELCPDVLYRAGRTLHGQETYTPRLILMDLKGSLNSLKQEGGLYRDKQLDAAIAWQGKLTTHKGPAPLTTATSPKPLMPTESSIRVWSDFLRVSLHPRSVCMIQKYNHDGEACRLEAFGQGERVLQEPGYLEELEDRLHFFVEECDYLQGFQVLCDLHDGFSGVGAKAAELLQDEYSGRGIIAWGLLPGPYALGEPRRNIFRLLNTAFGLARLSAHSSLVCPLSLGGSLGLRPEPPVRFPQLHYDAALPFHCSAILATALDTVTAPYRLHSSPVSMVHLAEMLNYSGKKVVTAGATIPFPLVPSQSLPDTLVQLGGATPWTPLSACGDPSGTHCFAQSVVLRGLDRACHTSQHAPGRPLPSPLHACSTGEEVLALYLQQQQPRARSSAHLLLAPCKVAPPYPRLFSRLRQQAVDSIPVLGALCSSSSWNRTLGDLAQELSTLDLRRWASFLDAGVERDDFQELLQELHGLAQCYRAGDGLEA</sequence>
<evidence type="ECO:0000256" key="2">
    <source>
        <dbReference type="ARBA" id="ARBA00004496"/>
    </source>
</evidence>
<dbReference type="GO" id="GO:0005739">
    <property type="term" value="C:mitochondrion"/>
    <property type="evidence" value="ECO:0007669"/>
    <property type="project" value="UniProtKB-SubCell"/>
</dbReference>
<gene>
    <name evidence="10" type="ORF">HJG63_013642</name>
</gene>
<dbReference type="SUPFAM" id="SSF52490">
    <property type="entry name" value="Tubulin nucleotide-binding domain-like"/>
    <property type="match status" value="1"/>
</dbReference>
<evidence type="ECO:0000256" key="6">
    <source>
        <dbReference type="ARBA" id="ARBA00023128"/>
    </source>
</evidence>
<dbReference type="Pfam" id="PF10644">
    <property type="entry name" value="Misat_Tub_SegII"/>
    <property type="match status" value="1"/>
</dbReference>
<dbReference type="InterPro" id="IPR019605">
    <property type="entry name" value="Misato_II_tubulin-like"/>
</dbReference>
<comment type="similarity">
    <text evidence="3">Belongs to the misato family.</text>
</comment>
<proteinExistence type="inferred from homology"/>
<comment type="subcellular location">
    <subcellularLocation>
        <location evidence="2">Cytoplasm</location>
    </subcellularLocation>
    <subcellularLocation>
        <location evidence="1">Mitochondrion</location>
    </subcellularLocation>
</comment>
<evidence type="ECO:0000256" key="3">
    <source>
        <dbReference type="ARBA" id="ARBA00008507"/>
    </source>
</evidence>
<dbReference type="InterPro" id="IPR036525">
    <property type="entry name" value="Tubulin/FtsZ_GTPase_sf"/>
</dbReference>
<dbReference type="AlphaFoldDB" id="A0A7J8BFW1"/>
<name>A0A7J8BFW1_ROUAE</name>
<protein>
    <recommendedName>
        <fullName evidence="4">Protein misato homolog 1</fullName>
    </recommendedName>
</protein>
<keyword evidence="11" id="KW-1185">Reference proteome</keyword>
<dbReference type="InterPro" id="IPR049942">
    <property type="entry name" value="DML1/Misato"/>
</dbReference>
<evidence type="ECO:0000313" key="11">
    <source>
        <dbReference type="Proteomes" id="UP000593571"/>
    </source>
</evidence>
<dbReference type="EMBL" id="JACASE010000017">
    <property type="protein sequence ID" value="KAF6397371.1"/>
    <property type="molecule type" value="Genomic_DNA"/>
</dbReference>
<evidence type="ECO:0000256" key="1">
    <source>
        <dbReference type="ARBA" id="ARBA00004173"/>
    </source>
</evidence>
<keyword evidence="6" id="KW-0496">Mitochondrion</keyword>
<dbReference type="GO" id="GO:0007005">
    <property type="term" value="P:mitochondrion organization"/>
    <property type="evidence" value="ECO:0007669"/>
    <property type="project" value="InterPro"/>
</dbReference>
<comment type="caution">
    <text evidence="10">The sequence shown here is derived from an EMBL/GenBank/DDBJ whole genome shotgun (WGS) entry which is preliminary data.</text>
</comment>
<accession>A0A7J8BFW1</accession>
<keyword evidence="5" id="KW-0963">Cytoplasm</keyword>
<organism evidence="10 11">
    <name type="scientific">Rousettus aegyptiacus</name>
    <name type="common">Egyptian fruit bat</name>
    <name type="synonym">Pteropus aegyptiacus</name>
    <dbReference type="NCBI Taxonomy" id="9407"/>
    <lineage>
        <taxon>Eukaryota</taxon>
        <taxon>Metazoa</taxon>
        <taxon>Chordata</taxon>
        <taxon>Craniata</taxon>
        <taxon>Vertebrata</taxon>
        <taxon>Euteleostomi</taxon>
        <taxon>Mammalia</taxon>
        <taxon>Eutheria</taxon>
        <taxon>Laurasiatheria</taxon>
        <taxon>Chiroptera</taxon>
        <taxon>Yinpterochiroptera</taxon>
        <taxon>Pteropodoidea</taxon>
        <taxon>Pteropodidae</taxon>
        <taxon>Rousettinae</taxon>
        <taxon>Rousettus</taxon>
    </lineage>
</organism>
<dbReference type="InterPro" id="IPR029209">
    <property type="entry name" value="DML1/Misato_tubulin"/>
</dbReference>